<reference evidence="2 3" key="1">
    <citation type="submission" date="2021-06" db="EMBL/GenBank/DDBJ databases">
        <title>Caerostris darwini draft genome.</title>
        <authorList>
            <person name="Kono N."/>
            <person name="Arakawa K."/>
        </authorList>
    </citation>
    <scope>NUCLEOTIDE SEQUENCE [LARGE SCALE GENOMIC DNA]</scope>
</reference>
<organism evidence="2 3">
    <name type="scientific">Caerostris darwini</name>
    <dbReference type="NCBI Taxonomy" id="1538125"/>
    <lineage>
        <taxon>Eukaryota</taxon>
        <taxon>Metazoa</taxon>
        <taxon>Ecdysozoa</taxon>
        <taxon>Arthropoda</taxon>
        <taxon>Chelicerata</taxon>
        <taxon>Arachnida</taxon>
        <taxon>Araneae</taxon>
        <taxon>Araneomorphae</taxon>
        <taxon>Entelegynae</taxon>
        <taxon>Araneoidea</taxon>
        <taxon>Araneidae</taxon>
        <taxon>Caerostris</taxon>
    </lineage>
</organism>
<feature type="compositionally biased region" description="Basic and acidic residues" evidence="1">
    <location>
        <begin position="57"/>
        <end position="69"/>
    </location>
</feature>
<accession>A0AAV4QTK2</accession>
<keyword evidence="3" id="KW-1185">Reference proteome</keyword>
<comment type="caution">
    <text evidence="2">The sequence shown here is derived from an EMBL/GenBank/DDBJ whole genome shotgun (WGS) entry which is preliminary data.</text>
</comment>
<evidence type="ECO:0000313" key="3">
    <source>
        <dbReference type="Proteomes" id="UP001054837"/>
    </source>
</evidence>
<name>A0AAV4QTK2_9ARAC</name>
<proteinExistence type="predicted"/>
<gene>
    <name evidence="2" type="ORF">CDAR_53121</name>
</gene>
<sequence>MLNNEALNRFTKRGSFRVRMRETSSKIVSPNTRIERPPSPNDNSSLFIVWPTPTRTGKRESRPDCGIPKEAHVRWGGKVRLPLRRDEPMGGRRRAP</sequence>
<dbReference type="EMBL" id="BPLQ01004936">
    <property type="protein sequence ID" value="GIY11661.1"/>
    <property type="molecule type" value="Genomic_DNA"/>
</dbReference>
<evidence type="ECO:0000313" key="2">
    <source>
        <dbReference type="EMBL" id="GIY11661.1"/>
    </source>
</evidence>
<dbReference type="AlphaFoldDB" id="A0AAV4QTK2"/>
<feature type="region of interest" description="Disordered" evidence="1">
    <location>
        <begin position="21"/>
        <end position="69"/>
    </location>
</feature>
<evidence type="ECO:0000256" key="1">
    <source>
        <dbReference type="SAM" id="MobiDB-lite"/>
    </source>
</evidence>
<protein>
    <submittedName>
        <fullName evidence="2">Uncharacterized protein</fullName>
    </submittedName>
</protein>
<dbReference type="Proteomes" id="UP001054837">
    <property type="component" value="Unassembled WGS sequence"/>
</dbReference>